<comment type="caution">
    <text evidence="2">The sequence shown here is derived from an EMBL/GenBank/DDBJ whole genome shotgun (WGS) entry which is preliminary data.</text>
</comment>
<keyword evidence="1" id="KW-1133">Transmembrane helix</keyword>
<feature type="transmembrane region" description="Helical" evidence="1">
    <location>
        <begin position="75"/>
        <end position="98"/>
    </location>
</feature>
<dbReference type="Proteomes" id="UP000823941">
    <property type="component" value="Chromosome 10"/>
</dbReference>
<evidence type="ECO:0000313" key="3">
    <source>
        <dbReference type="Proteomes" id="UP000823941"/>
    </source>
</evidence>
<reference evidence="2 3" key="1">
    <citation type="submission" date="2021-06" db="EMBL/GenBank/DDBJ databases">
        <title>A haploid diamondback moth (Plutella xylostella L.) genome assembly resolves 31 chromosomes and identifies a diamide resistance mutation.</title>
        <authorList>
            <person name="Ward C.M."/>
            <person name="Perry K.D."/>
            <person name="Baker G."/>
            <person name="Powis K."/>
            <person name="Heckel D.G."/>
            <person name="Baxter S.W."/>
        </authorList>
    </citation>
    <scope>NUCLEOTIDE SEQUENCE [LARGE SCALE GENOMIC DNA]</scope>
    <source>
        <strain evidence="2 3">LV</strain>
        <tissue evidence="2">Single pupa</tissue>
    </source>
</reference>
<feature type="transmembrane region" description="Helical" evidence="1">
    <location>
        <begin position="104"/>
        <end position="128"/>
    </location>
</feature>
<dbReference type="EMBL" id="JAHIBW010000010">
    <property type="protein sequence ID" value="KAG7307592.1"/>
    <property type="molecule type" value="Genomic_DNA"/>
</dbReference>
<sequence>MVLVYSCCFWFSLRLGGIIIAVLSLIQAIIVLVLCSIAYGYTDDIKETLTHWINDMELVYTEPVFETILADPNKYLTVTITLMTIYIVLCGLYIYGAYYCMVTLMLGFVVAELARLLALAGLLTTWLVVAKENSMDIGQLIGASVLSGFLLLGMWYLWVCSCSLPALVQLTEREEQAESLARLRRLLQQEAGQREMYGNDVTHYLR</sequence>
<protein>
    <submittedName>
        <fullName evidence="2">Uncharacterized protein</fullName>
    </submittedName>
</protein>
<keyword evidence="1" id="KW-0472">Membrane</keyword>
<keyword evidence="1" id="KW-0812">Transmembrane</keyword>
<name>A0ABQ7QRE3_PLUXY</name>
<gene>
    <name evidence="2" type="ORF">JYU34_007813</name>
</gene>
<keyword evidence="3" id="KW-1185">Reference proteome</keyword>
<evidence type="ECO:0000313" key="2">
    <source>
        <dbReference type="EMBL" id="KAG7307592.1"/>
    </source>
</evidence>
<organism evidence="2 3">
    <name type="scientific">Plutella xylostella</name>
    <name type="common">Diamondback moth</name>
    <name type="synonym">Plutella maculipennis</name>
    <dbReference type="NCBI Taxonomy" id="51655"/>
    <lineage>
        <taxon>Eukaryota</taxon>
        <taxon>Metazoa</taxon>
        <taxon>Ecdysozoa</taxon>
        <taxon>Arthropoda</taxon>
        <taxon>Hexapoda</taxon>
        <taxon>Insecta</taxon>
        <taxon>Pterygota</taxon>
        <taxon>Neoptera</taxon>
        <taxon>Endopterygota</taxon>
        <taxon>Lepidoptera</taxon>
        <taxon>Glossata</taxon>
        <taxon>Ditrysia</taxon>
        <taxon>Yponomeutoidea</taxon>
        <taxon>Plutellidae</taxon>
        <taxon>Plutella</taxon>
    </lineage>
</organism>
<feature type="transmembrane region" description="Helical" evidence="1">
    <location>
        <begin position="18"/>
        <end position="41"/>
    </location>
</feature>
<evidence type="ECO:0000256" key="1">
    <source>
        <dbReference type="SAM" id="Phobius"/>
    </source>
</evidence>
<proteinExistence type="predicted"/>
<feature type="transmembrane region" description="Helical" evidence="1">
    <location>
        <begin position="140"/>
        <end position="158"/>
    </location>
</feature>
<accession>A0ABQ7QRE3</accession>